<evidence type="ECO:0000313" key="4">
    <source>
        <dbReference type="Proteomes" id="UP001589738"/>
    </source>
</evidence>
<accession>A0ABV6KSA7</accession>
<dbReference type="PROSITE" id="PS50801">
    <property type="entry name" value="STAS"/>
    <property type="match status" value="1"/>
</dbReference>
<proteinExistence type="predicted"/>
<dbReference type="InterPro" id="IPR051932">
    <property type="entry name" value="Bact_StressResp_Reg"/>
</dbReference>
<evidence type="ECO:0000259" key="2">
    <source>
        <dbReference type="PROSITE" id="PS50801"/>
    </source>
</evidence>
<dbReference type="SUPFAM" id="SSF52091">
    <property type="entry name" value="SpoIIaa-like"/>
    <property type="match status" value="1"/>
</dbReference>
<protein>
    <submittedName>
        <fullName evidence="3">STAS domain-containing protein</fullName>
    </submittedName>
</protein>
<name>A0ABV6KSA7_9BACI</name>
<dbReference type="EMBL" id="JBHLUU010000096">
    <property type="protein sequence ID" value="MFC0476209.1"/>
    <property type="molecule type" value="Genomic_DNA"/>
</dbReference>
<dbReference type="PANTHER" id="PTHR33745:SF3">
    <property type="entry name" value="RSBT CO-ANTAGONIST PROTEIN RSBRC"/>
    <property type="match status" value="1"/>
</dbReference>
<dbReference type="CDD" id="cd07041">
    <property type="entry name" value="STAS_RsbR_RsbS_like"/>
    <property type="match status" value="1"/>
</dbReference>
<organism evidence="3 4">
    <name type="scientific">Robertmurraya beringensis</name>
    <dbReference type="NCBI Taxonomy" id="641660"/>
    <lineage>
        <taxon>Bacteria</taxon>
        <taxon>Bacillati</taxon>
        <taxon>Bacillota</taxon>
        <taxon>Bacilli</taxon>
        <taxon>Bacillales</taxon>
        <taxon>Bacillaceae</taxon>
        <taxon>Robertmurraya</taxon>
    </lineage>
</organism>
<keyword evidence="1" id="KW-0597">Phosphoprotein</keyword>
<dbReference type="RefSeq" id="WP_160546762.1">
    <property type="nucleotide sequence ID" value="NZ_JBHLUU010000096.1"/>
</dbReference>
<sequence length="275" mass="31560">MELTYQASFDLKYFIEENKDKFKNSLLLEAVNVKDRIDEILRIGNINLVSNAQKLVIDIIDGNEDALKAFAKQEGIVWATHSIELSFKLEWVQAIRRTLWRFIQSFNNLSNKYDLDDFFHLELQINNRVDQFLNTFFISYSNYKDALIVAQRQLVENLSVPIIPITSSVCILPLIGTVDSFRTAILEEKVLTEIGRLRIQTLIIDLSGIGNMEPDVIDHLMKIIDGTSMMGCHSIITGLRAEVVKKMIHLDISSFFMKTKTLGTLQQALKQYIIQ</sequence>
<evidence type="ECO:0000256" key="1">
    <source>
        <dbReference type="ARBA" id="ARBA00022553"/>
    </source>
</evidence>
<dbReference type="Gene3D" id="3.30.750.24">
    <property type="entry name" value="STAS domain"/>
    <property type="match status" value="1"/>
</dbReference>
<dbReference type="Proteomes" id="UP001589738">
    <property type="component" value="Unassembled WGS sequence"/>
</dbReference>
<reference evidence="3 4" key="1">
    <citation type="submission" date="2024-09" db="EMBL/GenBank/DDBJ databases">
        <authorList>
            <person name="Sun Q."/>
            <person name="Mori K."/>
        </authorList>
    </citation>
    <scope>NUCLEOTIDE SEQUENCE [LARGE SCALE GENOMIC DNA]</scope>
    <source>
        <strain evidence="3 4">CGMCC 1.9126</strain>
    </source>
</reference>
<dbReference type="InterPro" id="IPR036513">
    <property type="entry name" value="STAS_dom_sf"/>
</dbReference>
<keyword evidence="4" id="KW-1185">Reference proteome</keyword>
<gene>
    <name evidence="3" type="ORF">ACFFHF_13300</name>
</gene>
<evidence type="ECO:0000313" key="3">
    <source>
        <dbReference type="EMBL" id="MFC0476209.1"/>
    </source>
</evidence>
<dbReference type="InterPro" id="IPR002645">
    <property type="entry name" value="STAS_dom"/>
</dbReference>
<dbReference type="Pfam" id="PF01740">
    <property type="entry name" value="STAS"/>
    <property type="match status" value="1"/>
</dbReference>
<comment type="caution">
    <text evidence="3">The sequence shown here is derived from an EMBL/GenBank/DDBJ whole genome shotgun (WGS) entry which is preliminary data.</text>
</comment>
<feature type="domain" description="STAS" evidence="2">
    <location>
        <begin position="159"/>
        <end position="272"/>
    </location>
</feature>
<dbReference type="PANTHER" id="PTHR33745">
    <property type="entry name" value="RSBT ANTAGONIST PROTEIN RSBS-RELATED"/>
    <property type="match status" value="1"/>
</dbReference>